<gene>
    <name evidence="2" type="ORF">ED733_000260</name>
</gene>
<protein>
    <submittedName>
        <fullName evidence="2">Uncharacterized protein</fullName>
    </submittedName>
</protein>
<sequence>MRWIIYLSRRCIDYTHQVALWDFMFGSRLDGTGWNPTTLGFLLDDKPGTSSESDDAAQRSRSPKFHGGSEPAVGDITSLQGSFPRRTHAAILQIYGFNASISRTRRCIQ</sequence>
<dbReference type="EMBL" id="SBHS01000105">
    <property type="protein sequence ID" value="TWU70418.1"/>
    <property type="molecule type" value="Genomic_DNA"/>
</dbReference>
<dbReference type="AlphaFoldDB" id="A0A5C6G1Q8"/>
<proteinExistence type="predicted"/>
<feature type="region of interest" description="Disordered" evidence="1">
    <location>
        <begin position="45"/>
        <end position="80"/>
    </location>
</feature>
<organism evidence="2 3">
    <name type="scientific">Metarhizium rileyi (strain RCEF 4871)</name>
    <name type="common">Nomuraea rileyi</name>
    <dbReference type="NCBI Taxonomy" id="1649241"/>
    <lineage>
        <taxon>Eukaryota</taxon>
        <taxon>Fungi</taxon>
        <taxon>Dikarya</taxon>
        <taxon>Ascomycota</taxon>
        <taxon>Pezizomycotina</taxon>
        <taxon>Sordariomycetes</taxon>
        <taxon>Hypocreomycetidae</taxon>
        <taxon>Hypocreales</taxon>
        <taxon>Clavicipitaceae</taxon>
        <taxon>Metarhizium</taxon>
    </lineage>
</organism>
<dbReference type="Proteomes" id="UP000317257">
    <property type="component" value="Unassembled WGS sequence"/>
</dbReference>
<evidence type="ECO:0000313" key="3">
    <source>
        <dbReference type="Proteomes" id="UP000317257"/>
    </source>
</evidence>
<evidence type="ECO:0000256" key="1">
    <source>
        <dbReference type="SAM" id="MobiDB-lite"/>
    </source>
</evidence>
<accession>A0A5C6G1Q8</accession>
<reference evidence="3" key="1">
    <citation type="submission" date="2018-12" db="EMBL/GenBank/DDBJ databases">
        <title>The complete genome of Metarhizium rileyi, a key fungal pathogen of Lepidoptera.</title>
        <authorList>
            <person name="Binneck E."/>
            <person name="Lastra C.C.L."/>
            <person name="Sosa-Gomez D.R."/>
        </authorList>
    </citation>
    <scope>NUCLEOTIDE SEQUENCE [LARGE SCALE GENOMIC DNA]</scope>
    <source>
        <strain evidence="3">Cep018-CH2</strain>
    </source>
</reference>
<name>A0A5C6G1Q8_METRR</name>
<evidence type="ECO:0000313" key="2">
    <source>
        <dbReference type="EMBL" id="TWU70418.1"/>
    </source>
</evidence>
<comment type="caution">
    <text evidence="2">The sequence shown here is derived from an EMBL/GenBank/DDBJ whole genome shotgun (WGS) entry which is preliminary data.</text>
</comment>